<evidence type="ECO:0000256" key="3">
    <source>
        <dbReference type="ARBA" id="ARBA00012257"/>
    </source>
</evidence>
<gene>
    <name evidence="8" type="primary">uraD</name>
    <name evidence="8" type="ORF">IDH44_25350</name>
</gene>
<keyword evidence="6 8" id="KW-0456">Lyase</keyword>
<dbReference type="Gene3D" id="1.10.3330.10">
    <property type="entry name" value="Oxo-4-hydroxy-4-carboxy-5-ureidoimidazoline decarboxylase"/>
    <property type="match status" value="1"/>
</dbReference>
<dbReference type="EC" id="4.1.1.97" evidence="3"/>
<comment type="caution">
    <text evidence="8">The sequence shown here is derived from an EMBL/GenBank/DDBJ whole genome shotgun (WGS) entry which is preliminary data.</text>
</comment>
<dbReference type="GO" id="GO:0019628">
    <property type="term" value="P:urate catabolic process"/>
    <property type="evidence" value="ECO:0007669"/>
    <property type="project" value="TreeGrafter"/>
</dbReference>
<evidence type="ECO:0000313" key="8">
    <source>
        <dbReference type="EMBL" id="MBD2848520.1"/>
    </source>
</evidence>
<dbReference type="NCBIfam" id="TIGR03164">
    <property type="entry name" value="UHCUDC"/>
    <property type="match status" value="1"/>
</dbReference>
<evidence type="ECO:0000256" key="1">
    <source>
        <dbReference type="ARBA" id="ARBA00001163"/>
    </source>
</evidence>
<name>A0A927GUU2_9BACL</name>
<comment type="pathway">
    <text evidence="2">Purine metabolism; urate degradation; (S)-allantoin from urate: step 3/3.</text>
</comment>
<dbReference type="GO" id="GO:0000255">
    <property type="term" value="P:allantoin metabolic process"/>
    <property type="evidence" value="ECO:0007669"/>
    <property type="project" value="InterPro"/>
</dbReference>
<dbReference type="RefSeq" id="WP_190921618.1">
    <property type="nucleotide sequence ID" value="NZ_JACXIZ010000072.1"/>
</dbReference>
<evidence type="ECO:0000256" key="5">
    <source>
        <dbReference type="ARBA" id="ARBA00022793"/>
    </source>
</evidence>
<accession>A0A927GUU2</accession>
<dbReference type="InterPro" id="IPR036778">
    <property type="entry name" value="OHCU_decarboxylase_sf"/>
</dbReference>
<sequence length="120" mass="13013">ADAVRSAPLQRQLALLRAHPELGARQRLTAASAAEQRGAGLDRLDDARQAAFEEGNRAYRARFGFPFIIAVKGRQPAEVLQALRARLGRSAAEERAAAIEEVLTIAGLRLDERLGEGDRA</sequence>
<protein>
    <recommendedName>
        <fullName evidence="3">2-oxo-4-hydroxy-4-carboxy-5-ureidoimidazoline decarboxylase</fullName>
        <ecNumber evidence="3">4.1.1.97</ecNumber>
    </recommendedName>
</protein>
<dbReference type="GO" id="GO:0051997">
    <property type="term" value="F:2-oxo-4-hydroxy-4-carboxy-5-ureidoimidazoline decarboxylase activity"/>
    <property type="evidence" value="ECO:0007669"/>
    <property type="project" value="UniProtKB-EC"/>
</dbReference>
<comment type="catalytic activity">
    <reaction evidence="1">
        <text>5-hydroxy-2-oxo-4-ureido-2,5-dihydro-1H-imidazole-5-carboxylate + H(+) = (S)-allantoin + CO2</text>
        <dbReference type="Rhea" id="RHEA:26301"/>
        <dbReference type="ChEBI" id="CHEBI:15378"/>
        <dbReference type="ChEBI" id="CHEBI:15678"/>
        <dbReference type="ChEBI" id="CHEBI:16526"/>
        <dbReference type="ChEBI" id="CHEBI:58639"/>
        <dbReference type="EC" id="4.1.1.97"/>
    </reaction>
</comment>
<keyword evidence="4" id="KW-0659">Purine metabolism</keyword>
<dbReference type="InterPro" id="IPR018020">
    <property type="entry name" value="OHCU_decarboxylase"/>
</dbReference>
<evidence type="ECO:0000256" key="4">
    <source>
        <dbReference type="ARBA" id="ARBA00022631"/>
    </source>
</evidence>
<evidence type="ECO:0000313" key="9">
    <source>
        <dbReference type="Proteomes" id="UP000621560"/>
    </source>
</evidence>
<dbReference type="PANTHER" id="PTHR43466">
    <property type="entry name" value="2-OXO-4-HYDROXY-4-CARBOXY-5-UREIDOIMIDAZOLINE DECARBOXYLASE-RELATED"/>
    <property type="match status" value="1"/>
</dbReference>
<reference evidence="8" key="1">
    <citation type="submission" date="2020-09" db="EMBL/GenBank/DDBJ databases">
        <title>A novel bacterium of genus Paenibacillus, isolated from South China Sea.</title>
        <authorList>
            <person name="Huang H."/>
            <person name="Mo K."/>
            <person name="Hu Y."/>
        </authorList>
    </citation>
    <scope>NUCLEOTIDE SEQUENCE</scope>
    <source>
        <strain evidence="8">IB182496</strain>
    </source>
</reference>
<organism evidence="8 9">
    <name type="scientific">Paenibacillus sabuli</name>
    <dbReference type="NCBI Taxonomy" id="2772509"/>
    <lineage>
        <taxon>Bacteria</taxon>
        <taxon>Bacillati</taxon>
        <taxon>Bacillota</taxon>
        <taxon>Bacilli</taxon>
        <taxon>Bacillales</taxon>
        <taxon>Paenibacillaceae</taxon>
        <taxon>Paenibacillus</taxon>
    </lineage>
</organism>
<proteinExistence type="predicted"/>
<dbReference type="AlphaFoldDB" id="A0A927GUU2"/>
<dbReference type="PANTHER" id="PTHR43466:SF1">
    <property type="entry name" value="2-OXO-4-HYDROXY-4-CARBOXY-5-UREIDOIMIDAZOLINE DECARBOXYLASE-RELATED"/>
    <property type="match status" value="1"/>
</dbReference>
<dbReference type="Proteomes" id="UP000621560">
    <property type="component" value="Unassembled WGS sequence"/>
</dbReference>
<dbReference type="EMBL" id="JACXIZ010000072">
    <property type="protein sequence ID" value="MBD2848520.1"/>
    <property type="molecule type" value="Genomic_DNA"/>
</dbReference>
<keyword evidence="5" id="KW-0210">Decarboxylase</keyword>
<keyword evidence="9" id="KW-1185">Reference proteome</keyword>
<dbReference type="GO" id="GO:0006144">
    <property type="term" value="P:purine nucleobase metabolic process"/>
    <property type="evidence" value="ECO:0007669"/>
    <property type="project" value="UniProtKB-KW"/>
</dbReference>
<feature type="domain" description="Oxo-4-hydroxy-4-carboxy-5-ureidoimidazoline decarboxylase" evidence="7">
    <location>
        <begin position="2"/>
        <end position="111"/>
    </location>
</feature>
<dbReference type="Pfam" id="PF09349">
    <property type="entry name" value="OHCU_decarbox"/>
    <property type="match status" value="1"/>
</dbReference>
<feature type="non-terminal residue" evidence="8">
    <location>
        <position position="1"/>
    </location>
</feature>
<evidence type="ECO:0000259" key="7">
    <source>
        <dbReference type="Pfam" id="PF09349"/>
    </source>
</evidence>
<dbReference type="InterPro" id="IPR017580">
    <property type="entry name" value="OHCU_decarboxylase-1"/>
</dbReference>
<dbReference type="SUPFAM" id="SSF158694">
    <property type="entry name" value="UraD-Like"/>
    <property type="match status" value="1"/>
</dbReference>
<evidence type="ECO:0000256" key="6">
    <source>
        <dbReference type="ARBA" id="ARBA00023239"/>
    </source>
</evidence>
<evidence type="ECO:0000256" key="2">
    <source>
        <dbReference type="ARBA" id="ARBA00004754"/>
    </source>
</evidence>